<dbReference type="Proteomes" id="UP000289152">
    <property type="component" value="Unassembled WGS sequence"/>
</dbReference>
<keyword evidence="2" id="KW-1185">Reference proteome</keyword>
<protein>
    <submittedName>
        <fullName evidence="1">Uncharacterized protein</fullName>
    </submittedName>
</protein>
<sequence length="262" mass="28920">MSKWTAKLSNVVNGSPYDAEKVKEKLLSLFESFPNLTQSDLSNESPPEHIRYEYKPHGLDQGVASNSTIVPVEDSAINNTTVSDVSPDGITRTHDAIRNHLETQLSEYLNQMPEQDNPDYSSILSGHDEHYNFIEQHKRITTSDFFEEQGSESGQTMICYTYLGTDKVSKRFGEFLTSAISHVKEQSQQGSFTTGFVEVEGTNKAGGTERRVLPYLICSKSMAKAIELAHQSSSTLLSKSKSLIMRGLRGAGSKMPLSGVTG</sequence>
<evidence type="ECO:0000313" key="1">
    <source>
        <dbReference type="EMBL" id="RXK39924.1"/>
    </source>
</evidence>
<proteinExistence type="predicted"/>
<organism evidence="1 2">
    <name type="scientific">Tremella mesenterica</name>
    <name type="common">Jelly fungus</name>
    <dbReference type="NCBI Taxonomy" id="5217"/>
    <lineage>
        <taxon>Eukaryota</taxon>
        <taxon>Fungi</taxon>
        <taxon>Dikarya</taxon>
        <taxon>Basidiomycota</taxon>
        <taxon>Agaricomycotina</taxon>
        <taxon>Tremellomycetes</taxon>
        <taxon>Tremellales</taxon>
        <taxon>Tremellaceae</taxon>
        <taxon>Tremella</taxon>
    </lineage>
</organism>
<evidence type="ECO:0000313" key="2">
    <source>
        <dbReference type="Proteomes" id="UP000289152"/>
    </source>
</evidence>
<comment type="caution">
    <text evidence="1">The sequence shown here is derived from an EMBL/GenBank/DDBJ whole genome shotgun (WGS) entry which is preliminary data.</text>
</comment>
<reference evidence="1 2" key="1">
    <citation type="submission" date="2016-06" db="EMBL/GenBank/DDBJ databases">
        <title>Evolution of pathogenesis and genome organization in the Tremellales.</title>
        <authorList>
            <person name="Cuomo C."/>
            <person name="Litvintseva A."/>
            <person name="Heitman J."/>
            <person name="Chen Y."/>
            <person name="Sun S."/>
            <person name="Springer D."/>
            <person name="Dromer F."/>
            <person name="Young S."/>
            <person name="Zeng Q."/>
            <person name="Chapman S."/>
            <person name="Gujja S."/>
            <person name="Saif S."/>
            <person name="Birren B."/>
        </authorList>
    </citation>
    <scope>NUCLEOTIDE SEQUENCE [LARGE SCALE GENOMIC DNA]</scope>
    <source>
        <strain evidence="1 2">ATCC 28783</strain>
    </source>
</reference>
<name>A0A4Q1BPS6_TREME</name>
<gene>
    <name evidence="1" type="ORF">M231_02858</name>
</gene>
<dbReference type="InParanoid" id="A0A4Q1BPS6"/>
<dbReference type="EMBL" id="SDIL01000025">
    <property type="protein sequence ID" value="RXK39924.1"/>
    <property type="molecule type" value="Genomic_DNA"/>
</dbReference>
<dbReference type="AlphaFoldDB" id="A0A4Q1BPS6"/>
<accession>A0A4Q1BPS6</accession>
<dbReference type="VEuPathDB" id="FungiDB:TREMEDRAFT_66090"/>